<dbReference type="EnsemblMetazoa" id="G35131.1">
    <property type="protein sequence ID" value="G35131.1:cds"/>
    <property type="gene ID" value="G35131"/>
</dbReference>
<dbReference type="Proteomes" id="UP000005408">
    <property type="component" value="Unassembled WGS sequence"/>
</dbReference>
<evidence type="ECO:0000256" key="1">
    <source>
        <dbReference type="SAM" id="Phobius"/>
    </source>
</evidence>
<keyword evidence="1" id="KW-0472">Membrane</keyword>
<keyword evidence="3" id="KW-1185">Reference proteome</keyword>
<keyword evidence="1" id="KW-0812">Transmembrane</keyword>
<sequence length="305" mass="33654">MIKLNTVIDCSSVNSCEKCGVLNVARHDDIIIDDSNCSKFYQNALFFTRIVSPFGYKQGGKRCCEGGLRIVSNALVLTPEEIRKELYVDATNVSTTEQIYSVSQQLVVGTNHLPDYLIFGLGGISGFLFFTTIVTILIFSVRRRNELQTKDSLRVSQVGCNNLGFSETQMERNIGENETTVQRVVDSIKSNEVIYVNTCEKCQESNESVSSDEATYMNTYDGYLDANDLRQAGPIESSCVTTFSSNQPYGSNKSTCNNTCEGYLDDKDPCPATCGGVTMAVPILRLPWLTSQQSPGLIGKAENMF</sequence>
<keyword evidence="1" id="KW-1133">Transmembrane helix</keyword>
<accession>A0A8W8MY83</accession>
<dbReference type="AlphaFoldDB" id="A0A8W8MY83"/>
<reference evidence="2" key="1">
    <citation type="submission" date="2022-08" db="UniProtKB">
        <authorList>
            <consortium name="EnsemblMetazoa"/>
        </authorList>
    </citation>
    <scope>IDENTIFICATION</scope>
    <source>
        <strain evidence="2">05x7-T-G4-1.051#20</strain>
    </source>
</reference>
<evidence type="ECO:0000313" key="2">
    <source>
        <dbReference type="EnsemblMetazoa" id="G35131.1:cds"/>
    </source>
</evidence>
<evidence type="ECO:0000313" key="3">
    <source>
        <dbReference type="Proteomes" id="UP000005408"/>
    </source>
</evidence>
<proteinExistence type="predicted"/>
<name>A0A8W8MY83_MAGGI</name>
<protein>
    <submittedName>
        <fullName evidence="2">Uncharacterized protein</fullName>
    </submittedName>
</protein>
<feature type="transmembrane region" description="Helical" evidence="1">
    <location>
        <begin position="116"/>
        <end position="141"/>
    </location>
</feature>
<organism evidence="2 3">
    <name type="scientific">Magallana gigas</name>
    <name type="common">Pacific oyster</name>
    <name type="synonym">Crassostrea gigas</name>
    <dbReference type="NCBI Taxonomy" id="29159"/>
    <lineage>
        <taxon>Eukaryota</taxon>
        <taxon>Metazoa</taxon>
        <taxon>Spiralia</taxon>
        <taxon>Lophotrochozoa</taxon>
        <taxon>Mollusca</taxon>
        <taxon>Bivalvia</taxon>
        <taxon>Autobranchia</taxon>
        <taxon>Pteriomorphia</taxon>
        <taxon>Ostreida</taxon>
        <taxon>Ostreoidea</taxon>
        <taxon>Ostreidae</taxon>
        <taxon>Magallana</taxon>
    </lineage>
</organism>